<evidence type="ECO:0000256" key="3">
    <source>
        <dbReference type="ARBA" id="ARBA00022692"/>
    </source>
</evidence>
<dbReference type="EMBL" id="LT607753">
    <property type="protein sequence ID" value="SCG68642.1"/>
    <property type="molecule type" value="Genomic_DNA"/>
</dbReference>
<evidence type="ECO:0000313" key="10">
    <source>
        <dbReference type="Proteomes" id="UP000198215"/>
    </source>
</evidence>
<dbReference type="GO" id="GO:0005886">
    <property type="term" value="C:plasma membrane"/>
    <property type="evidence" value="ECO:0007669"/>
    <property type="project" value="UniProtKB-SubCell"/>
</dbReference>
<dbReference type="OrthoDB" id="3320002at2"/>
<feature type="compositionally biased region" description="Low complexity" evidence="6">
    <location>
        <begin position="865"/>
        <end position="878"/>
    </location>
</feature>
<feature type="transmembrane region" description="Helical" evidence="7">
    <location>
        <begin position="145"/>
        <end position="164"/>
    </location>
</feature>
<feature type="domain" description="O-antigen ligase-related" evidence="8">
    <location>
        <begin position="670"/>
        <end position="796"/>
    </location>
</feature>
<evidence type="ECO:0000259" key="8">
    <source>
        <dbReference type="Pfam" id="PF04932"/>
    </source>
</evidence>
<keyword evidence="3 7" id="KW-0812">Transmembrane</keyword>
<dbReference type="PANTHER" id="PTHR30250">
    <property type="entry name" value="PST FAMILY PREDICTED COLANIC ACID TRANSPORTER"/>
    <property type="match status" value="1"/>
</dbReference>
<evidence type="ECO:0000256" key="2">
    <source>
        <dbReference type="ARBA" id="ARBA00022475"/>
    </source>
</evidence>
<feature type="transmembrane region" description="Helical" evidence="7">
    <location>
        <begin position="476"/>
        <end position="496"/>
    </location>
</feature>
<keyword evidence="4 7" id="KW-1133">Transmembrane helix</keyword>
<keyword evidence="5 7" id="KW-0472">Membrane</keyword>
<dbReference type="Pfam" id="PF04932">
    <property type="entry name" value="Wzy_C"/>
    <property type="match status" value="1"/>
</dbReference>
<protein>
    <submittedName>
        <fullName evidence="9">Membrane protein involved in the export of O-antigen and teichoic acid</fullName>
    </submittedName>
</protein>
<feature type="transmembrane region" description="Helical" evidence="7">
    <location>
        <begin position="170"/>
        <end position="188"/>
    </location>
</feature>
<dbReference type="InterPro" id="IPR050833">
    <property type="entry name" value="Poly_Biosynth_Transport"/>
</dbReference>
<keyword evidence="10" id="KW-1185">Reference proteome</keyword>
<evidence type="ECO:0000256" key="6">
    <source>
        <dbReference type="SAM" id="MobiDB-lite"/>
    </source>
</evidence>
<feature type="region of interest" description="Disordered" evidence="6">
    <location>
        <begin position="865"/>
        <end position="933"/>
    </location>
</feature>
<feature type="transmembrane region" description="Helical" evidence="7">
    <location>
        <begin position="709"/>
        <end position="727"/>
    </location>
</feature>
<comment type="subcellular location">
    <subcellularLocation>
        <location evidence="1">Cell membrane</location>
        <topology evidence="1">Multi-pass membrane protein</topology>
    </subcellularLocation>
</comment>
<feature type="transmembrane region" description="Helical" evidence="7">
    <location>
        <begin position="352"/>
        <end position="371"/>
    </location>
</feature>
<feature type="transmembrane region" description="Helical" evidence="7">
    <location>
        <begin position="545"/>
        <end position="564"/>
    </location>
</feature>
<feature type="region of interest" description="Disordered" evidence="6">
    <location>
        <begin position="435"/>
        <end position="454"/>
    </location>
</feature>
<feature type="transmembrane region" description="Helical" evidence="7">
    <location>
        <begin position="780"/>
        <end position="804"/>
    </location>
</feature>
<feature type="transmembrane region" description="Helical" evidence="7">
    <location>
        <begin position="516"/>
        <end position="538"/>
    </location>
</feature>
<dbReference type="Proteomes" id="UP000198215">
    <property type="component" value="Chromosome I"/>
</dbReference>
<feature type="transmembrane region" description="Helical" evidence="7">
    <location>
        <begin position="38"/>
        <end position="57"/>
    </location>
</feature>
<evidence type="ECO:0000256" key="7">
    <source>
        <dbReference type="SAM" id="Phobius"/>
    </source>
</evidence>
<evidence type="ECO:0000256" key="1">
    <source>
        <dbReference type="ARBA" id="ARBA00004651"/>
    </source>
</evidence>
<feature type="transmembrane region" description="Helical" evidence="7">
    <location>
        <begin position="687"/>
        <end position="702"/>
    </location>
</feature>
<dbReference type="PANTHER" id="PTHR30250:SF11">
    <property type="entry name" value="O-ANTIGEN TRANSPORTER-RELATED"/>
    <property type="match status" value="1"/>
</dbReference>
<feature type="transmembrane region" description="Helical" evidence="7">
    <location>
        <begin position="377"/>
        <end position="396"/>
    </location>
</feature>
<feature type="transmembrane region" description="Helical" evidence="7">
    <location>
        <begin position="78"/>
        <end position="102"/>
    </location>
</feature>
<sequence>MSTRKLVSASTANLLIPISGLLVSPFLSRELGPEGRGLYAALTLPIVVCGWIGTYGLQDALSYHVREGRLSRRAAAKVSLVAMAPLGVLAVGLMAVLGLFIFPDPTRHGQFLTLALFAPLHVLANLFIGALTGGSDIRGLNLVKVVPALVRTALVIFCCLAFDLSAYQAGLIFIGSVLTGLVIGLVRLRSAVEVPSGESAPPDPVPTGSLIRYALTCLPGVLAAISSARLDQVVGLPLIGARELGYYAVAVSLAELPMVVATAARTVLMGRPAGESSRDTTQVARLAVLASVVICGLLALSAGFAVPLVFGADFTPAVAPTVILCAGTLLYACMTIYSAALLAHNRPGWSSAALVTGSVVGILALLALAPLGAVGAALASLAGYAVAMIIAGVAVGRVPALGSLRMLTVPYEGDVRLVKEKVARMLEGVRPTAAAVGGGADKADLPGTGSPATSAGSPVSRAVALYRRIGPGTTGVAVLIVLAWTRVLAPQVMQLVDTGRPAFNSREDLVPPLGEAAGNGLTLLFLLLAAGLGVHGLWRRRPAGWRWLAVGVAPLLAVEVAGLLHGQTPGPVAVALPLAAFAIWAQRPREEVLGVIGVLGGLTALVSMVFAAARPDLALISGAAAGEKSVLLGGLLAGPYLHSNVLGIALALSVAFVFHLRHPGLRWTCLALILAALLWTGSRTSQLAVGAVLLTYVLLRLFRHRSWPASVTLAAGALLVVVVPLITTDPESFSERGRIWAALLDRWRDSPIVGWGPKLFQQDPALAAELGGQFNHGHNVMVQLLVVGGLLALVAFGLLCWAAWRRSAMLAAQGRPAALLFLVGLVHVSWLEASHIPTTLSGYVTWLPLLTIALAGPTALLDAPASPARPGAASLPGSRPRPVPWPAPDGLADSHPDTQGGPDGGRPTHVALSGTTATAGPDDDAQKINVPRR</sequence>
<feature type="transmembrane region" description="Helical" evidence="7">
    <location>
        <begin position="592"/>
        <end position="613"/>
    </location>
</feature>
<dbReference type="InterPro" id="IPR007016">
    <property type="entry name" value="O-antigen_ligase-rel_domated"/>
</dbReference>
<keyword evidence="2" id="KW-1003">Cell membrane</keyword>
<feature type="transmembrane region" description="Helical" evidence="7">
    <location>
        <begin position="288"/>
        <end position="311"/>
    </location>
</feature>
<evidence type="ECO:0000313" key="9">
    <source>
        <dbReference type="EMBL" id="SCG68642.1"/>
    </source>
</evidence>
<dbReference type="InterPro" id="IPR002797">
    <property type="entry name" value="Polysacc_synth"/>
</dbReference>
<name>A0A1C5JDN0_9ACTN</name>
<feature type="transmembrane region" description="Helical" evidence="7">
    <location>
        <begin position="317"/>
        <end position="340"/>
    </location>
</feature>
<feature type="transmembrane region" description="Helical" evidence="7">
    <location>
        <begin position="665"/>
        <end position="681"/>
    </location>
</feature>
<reference evidence="10" key="1">
    <citation type="submission" date="2016-06" db="EMBL/GenBank/DDBJ databases">
        <authorList>
            <person name="Varghese N."/>
            <person name="Submissions Spin"/>
        </authorList>
    </citation>
    <scope>NUCLEOTIDE SEQUENCE [LARGE SCALE GENOMIC DNA]</scope>
    <source>
        <strain evidence="10">DSM 45161</strain>
    </source>
</reference>
<dbReference type="RefSeq" id="WP_088977725.1">
    <property type="nucleotide sequence ID" value="NZ_LT607753.1"/>
</dbReference>
<feature type="transmembrane region" description="Helical" evidence="7">
    <location>
        <begin position="640"/>
        <end position="658"/>
    </location>
</feature>
<dbReference type="Pfam" id="PF01943">
    <property type="entry name" value="Polysacc_synt"/>
    <property type="match status" value="1"/>
</dbReference>
<dbReference type="AlphaFoldDB" id="A0A1C5JDN0"/>
<feature type="transmembrane region" description="Helical" evidence="7">
    <location>
        <begin position="114"/>
        <end position="133"/>
    </location>
</feature>
<organism evidence="9 10">
    <name type="scientific">Micromonospora coxensis</name>
    <dbReference type="NCBI Taxonomy" id="356852"/>
    <lineage>
        <taxon>Bacteria</taxon>
        <taxon>Bacillati</taxon>
        <taxon>Actinomycetota</taxon>
        <taxon>Actinomycetes</taxon>
        <taxon>Micromonosporales</taxon>
        <taxon>Micromonosporaceae</taxon>
        <taxon>Micromonospora</taxon>
    </lineage>
</organism>
<proteinExistence type="predicted"/>
<accession>A0A1C5JDN0</accession>
<gene>
    <name evidence="9" type="ORF">GA0070614_4421</name>
</gene>
<evidence type="ECO:0000256" key="4">
    <source>
        <dbReference type="ARBA" id="ARBA00022989"/>
    </source>
</evidence>
<feature type="transmembrane region" description="Helical" evidence="7">
    <location>
        <begin position="570"/>
        <end position="585"/>
    </location>
</feature>
<evidence type="ECO:0000256" key="5">
    <source>
        <dbReference type="ARBA" id="ARBA00023136"/>
    </source>
</evidence>